<evidence type="ECO:0000313" key="2">
    <source>
        <dbReference type="Proteomes" id="UP000054248"/>
    </source>
</evidence>
<sequence length="228" mass="25908">MEASSHGDLSPLHEPLLEVPELEQLVTNSPACLNFASCPKMHDLEITRLEEGINPAEALWERIRRAIDKMPNLRRLKISSNRSPLLPASNFAGFDLIKLETLHLDLKGRVASVDFLSHIHAPALTDITITSFRAEAPPPEPFPMISLPSLRSIRLTNTSLRQSLWLLNHLSYGDLELNAPKLEVVVEMDVRDGREEQTDNELRKRLRKKYDLRIIWSSGASYSTMKQR</sequence>
<evidence type="ECO:0000313" key="1">
    <source>
        <dbReference type="EMBL" id="KIO24313.1"/>
    </source>
</evidence>
<dbReference type="AlphaFoldDB" id="A0A0C3KS73"/>
<name>A0A0C3KS73_9AGAM</name>
<reference evidence="2" key="2">
    <citation type="submission" date="2015-01" db="EMBL/GenBank/DDBJ databases">
        <title>Evolutionary Origins and Diversification of the Mycorrhizal Mutualists.</title>
        <authorList>
            <consortium name="DOE Joint Genome Institute"/>
            <consortium name="Mycorrhizal Genomics Consortium"/>
            <person name="Kohler A."/>
            <person name="Kuo A."/>
            <person name="Nagy L.G."/>
            <person name="Floudas D."/>
            <person name="Copeland A."/>
            <person name="Barry K.W."/>
            <person name="Cichocki N."/>
            <person name="Veneault-Fourrey C."/>
            <person name="LaButti K."/>
            <person name="Lindquist E.A."/>
            <person name="Lipzen A."/>
            <person name="Lundell T."/>
            <person name="Morin E."/>
            <person name="Murat C."/>
            <person name="Riley R."/>
            <person name="Ohm R."/>
            <person name="Sun H."/>
            <person name="Tunlid A."/>
            <person name="Henrissat B."/>
            <person name="Grigoriev I.V."/>
            <person name="Hibbett D.S."/>
            <person name="Martin F."/>
        </authorList>
    </citation>
    <scope>NUCLEOTIDE SEQUENCE [LARGE SCALE GENOMIC DNA]</scope>
    <source>
        <strain evidence="2">MUT 4182</strain>
    </source>
</reference>
<accession>A0A0C3KS73</accession>
<dbReference type="OrthoDB" id="2269034at2759"/>
<reference evidence="1 2" key="1">
    <citation type="submission" date="2014-04" db="EMBL/GenBank/DDBJ databases">
        <authorList>
            <consortium name="DOE Joint Genome Institute"/>
            <person name="Kuo A."/>
            <person name="Girlanda M."/>
            <person name="Perotto S."/>
            <person name="Kohler A."/>
            <person name="Nagy L.G."/>
            <person name="Floudas D."/>
            <person name="Copeland A."/>
            <person name="Barry K.W."/>
            <person name="Cichocki N."/>
            <person name="Veneault-Fourrey C."/>
            <person name="LaButti K."/>
            <person name="Lindquist E.A."/>
            <person name="Lipzen A."/>
            <person name="Lundell T."/>
            <person name="Morin E."/>
            <person name="Murat C."/>
            <person name="Sun H."/>
            <person name="Tunlid A."/>
            <person name="Henrissat B."/>
            <person name="Grigoriev I.V."/>
            <person name="Hibbett D.S."/>
            <person name="Martin F."/>
            <person name="Nordberg H.P."/>
            <person name="Cantor M.N."/>
            <person name="Hua S.X."/>
        </authorList>
    </citation>
    <scope>NUCLEOTIDE SEQUENCE [LARGE SCALE GENOMIC DNA]</scope>
    <source>
        <strain evidence="1 2">MUT 4182</strain>
    </source>
</reference>
<dbReference type="Proteomes" id="UP000054248">
    <property type="component" value="Unassembled WGS sequence"/>
</dbReference>
<dbReference type="Gene3D" id="3.80.10.10">
    <property type="entry name" value="Ribonuclease Inhibitor"/>
    <property type="match status" value="1"/>
</dbReference>
<proteinExistence type="predicted"/>
<dbReference type="SUPFAM" id="SSF52058">
    <property type="entry name" value="L domain-like"/>
    <property type="match status" value="1"/>
</dbReference>
<protein>
    <submittedName>
        <fullName evidence="1">Uncharacterized protein</fullName>
    </submittedName>
</protein>
<dbReference type="EMBL" id="KN823063">
    <property type="protein sequence ID" value="KIO24313.1"/>
    <property type="molecule type" value="Genomic_DNA"/>
</dbReference>
<gene>
    <name evidence="1" type="ORF">M407DRAFT_244483</name>
</gene>
<keyword evidence="2" id="KW-1185">Reference proteome</keyword>
<dbReference type="InterPro" id="IPR032675">
    <property type="entry name" value="LRR_dom_sf"/>
</dbReference>
<dbReference type="HOGENOM" id="CLU_1215557_0_0_1"/>
<organism evidence="1 2">
    <name type="scientific">Tulasnella calospora MUT 4182</name>
    <dbReference type="NCBI Taxonomy" id="1051891"/>
    <lineage>
        <taxon>Eukaryota</taxon>
        <taxon>Fungi</taxon>
        <taxon>Dikarya</taxon>
        <taxon>Basidiomycota</taxon>
        <taxon>Agaricomycotina</taxon>
        <taxon>Agaricomycetes</taxon>
        <taxon>Cantharellales</taxon>
        <taxon>Tulasnellaceae</taxon>
        <taxon>Tulasnella</taxon>
    </lineage>
</organism>